<evidence type="ECO:0000256" key="2">
    <source>
        <dbReference type="ARBA" id="ARBA00022737"/>
    </source>
</evidence>
<dbReference type="Pfam" id="PF13405">
    <property type="entry name" value="EF-hand_6"/>
    <property type="match status" value="1"/>
</dbReference>
<proteinExistence type="predicted"/>
<keyword evidence="3" id="KW-0106">Calcium</keyword>
<feature type="domain" description="EF-hand" evidence="4">
    <location>
        <begin position="27"/>
        <end position="62"/>
    </location>
</feature>
<dbReference type="GO" id="GO:0005509">
    <property type="term" value="F:calcium ion binding"/>
    <property type="evidence" value="ECO:0007669"/>
    <property type="project" value="InterPro"/>
</dbReference>
<dbReference type="EMBL" id="JBEDUW010000002">
    <property type="protein sequence ID" value="KAK9946518.1"/>
    <property type="molecule type" value="Genomic_DNA"/>
</dbReference>
<keyword evidence="2" id="KW-0677">Repeat</keyword>
<dbReference type="SUPFAM" id="SSF47473">
    <property type="entry name" value="EF-hand"/>
    <property type="match status" value="1"/>
</dbReference>
<organism evidence="5 6">
    <name type="scientific">Rubus argutus</name>
    <name type="common">Southern blackberry</name>
    <dbReference type="NCBI Taxonomy" id="59490"/>
    <lineage>
        <taxon>Eukaryota</taxon>
        <taxon>Viridiplantae</taxon>
        <taxon>Streptophyta</taxon>
        <taxon>Embryophyta</taxon>
        <taxon>Tracheophyta</taxon>
        <taxon>Spermatophyta</taxon>
        <taxon>Magnoliopsida</taxon>
        <taxon>eudicotyledons</taxon>
        <taxon>Gunneridae</taxon>
        <taxon>Pentapetalae</taxon>
        <taxon>rosids</taxon>
        <taxon>fabids</taxon>
        <taxon>Rosales</taxon>
        <taxon>Rosaceae</taxon>
        <taxon>Rosoideae</taxon>
        <taxon>Rosoideae incertae sedis</taxon>
        <taxon>Rubus</taxon>
    </lineage>
</organism>
<comment type="caution">
    <text evidence="5">The sequence shown here is derived from an EMBL/GenBank/DDBJ whole genome shotgun (WGS) entry which is preliminary data.</text>
</comment>
<protein>
    <recommendedName>
        <fullName evidence="4">EF-hand domain-containing protein</fullName>
    </recommendedName>
</protein>
<dbReference type="PROSITE" id="PS50222">
    <property type="entry name" value="EF_HAND_2"/>
    <property type="match status" value="2"/>
</dbReference>
<evidence type="ECO:0000256" key="1">
    <source>
        <dbReference type="ARBA" id="ARBA00022723"/>
    </source>
</evidence>
<gene>
    <name evidence="5" type="ORF">M0R45_011981</name>
</gene>
<evidence type="ECO:0000313" key="6">
    <source>
        <dbReference type="Proteomes" id="UP001457282"/>
    </source>
</evidence>
<keyword evidence="6" id="KW-1185">Reference proteome</keyword>
<dbReference type="Gene3D" id="1.10.238.10">
    <property type="entry name" value="EF-hand"/>
    <property type="match status" value="1"/>
</dbReference>
<dbReference type="InterPro" id="IPR011992">
    <property type="entry name" value="EF-hand-dom_pair"/>
</dbReference>
<reference evidence="5 6" key="1">
    <citation type="journal article" date="2023" name="G3 (Bethesda)">
        <title>A chromosome-length genome assembly and annotation of blackberry (Rubus argutus, cv. 'Hillquist').</title>
        <authorList>
            <person name="Bruna T."/>
            <person name="Aryal R."/>
            <person name="Dudchenko O."/>
            <person name="Sargent D.J."/>
            <person name="Mead D."/>
            <person name="Buti M."/>
            <person name="Cavallini A."/>
            <person name="Hytonen T."/>
            <person name="Andres J."/>
            <person name="Pham M."/>
            <person name="Weisz D."/>
            <person name="Mascagni F."/>
            <person name="Usai G."/>
            <person name="Natali L."/>
            <person name="Bassil N."/>
            <person name="Fernandez G.E."/>
            <person name="Lomsadze A."/>
            <person name="Armour M."/>
            <person name="Olukolu B."/>
            <person name="Poorten T."/>
            <person name="Britton C."/>
            <person name="Davik J."/>
            <person name="Ashrafi H."/>
            <person name="Aiden E.L."/>
            <person name="Borodovsky M."/>
            <person name="Worthington M."/>
        </authorList>
    </citation>
    <scope>NUCLEOTIDE SEQUENCE [LARGE SCALE GENOMIC DNA]</scope>
    <source>
        <strain evidence="5">PI 553951</strain>
    </source>
</reference>
<name>A0AAW1YCW2_RUBAR</name>
<sequence>MVRVVDLVDTIKQEFAPAANKKAPVPWTKEQVRDLFKSLDKNGNGKLSKEELKAAFRTLGSRWSSYRARRALRHVDANGDGFISNEELNDLVNYALERGYKL</sequence>
<dbReference type="CDD" id="cd00051">
    <property type="entry name" value="EFh"/>
    <property type="match status" value="1"/>
</dbReference>
<dbReference type="InterPro" id="IPR002048">
    <property type="entry name" value="EF_hand_dom"/>
</dbReference>
<dbReference type="AlphaFoldDB" id="A0AAW1YCW2"/>
<dbReference type="PROSITE" id="PS00018">
    <property type="entry name" value="EF_HAND_1"/>
    <property type="match status" value="2"/>
</dbReference>
<dbReference type="InterPro" id="IPR039647">
    <property type="entry name" value="EF_hand_pair_protein_CML-like"/>
</dbReference>
<evidence type="ECO:0000313" key="5">
    <source>
        <dbReference type="EMBL" id="KAK9946518.1"/>
    </source>
</evidence>
<dbReference type="SMART" id="SM00054">
    <property type="entry name" value="EFh"/>
    <property type="match status" value="2"/>
</dbReference>
<feature type="domain" description="EF-hand" evidence="4">
    <location>
        <begin position="67"/>
        <end position="98"/>
    </location>
</feature>
<dbReference type="Pfam" id="PF13202">
    <property type="entry name" value="EF-hand_5"/>
    <property type="match status" value="1"/>
</dbReference>
<dbReference type="PANTHER" id="PTHR10891">
    <property type="entry name" value="EF-HAND CALCIUM-BINDING DOMAIN CONTAINING PROTEIN"/>
    <property type="match status" value="1"/>
</dbReference>
<evidence type="ECO:0000259" key="4">
    <source>
        <dbReference type="PROSITE" id="PS50222"/>
    </source>
</evidence>
<keyword evidence="1" id="KW-0479">Metal-binding</keyword>
<evidence type="ECO:0000256" key="3">
    <source>
        <dbReference type="ARBA" id="ARBA00022837"/>
    </source>
</evidence>
<dbReference type="InterPro" id="IPR018247">
    <property type="entry name" value="EF_Hand_1_Ca_BS"/>
</dbReference>
<accession>A0AAW1YCW2</accession>
<dbReference type="Proteomes" id="UP001457282">
    <property type="component" value="Unassembled WGS sequence"/>
</dbReference>